<comment type="similarity">
    <text evidence="1">Belongs to the type-I restriction system S methylase family.</text>
</comment>
<sequence length="384" mass="44332">MKSSTETNVPELRFPEFEGEWEKVRFDKLFKITAGGDIKKQHVSETKTEKYSFPIYANAEKNKGLYGYSDKYKIENDAITVAGRGANFGIAHARNKKFYPIVRLLVLIPLKTQNVIFFEYCINKMNFFKESTGVPQLTSPQISSYKIIFPQLPEQQKIADFLSQVDRKIDLLQQKVAALAQYKKGVMQQLFSQEVRFKRGLSGVEGQDDGSDFPDWEVKKLGEVLCYNQPTKYIVKSTEYNDSYKTPVLTAGKTFILGFTNEIENTFTDLPVIIFDDFTLANHYVDFDFKVKSSAMKILSASSKDVNIKFIYESMQMIKFSKGEEHKRFWISVYSKLKIQYPCPDEQTKIANFLSSIDQKIAHTQEQLEQTQNFKKGLLQKMFV</sequence>
<comment type="caution">
    <text evidence="5">The sequence shown here is derived from an EMBL/GenBank/DDBJ whole genome shotgun (WGS) entry which is preliminary data.</text>
</comment>
<evidence type="ECO:0000256" key="2">
    <source>
        <dbReference type="ARBA" id="ARBA00022747"/>
    </source>
</evidence>
<dbReference type="EMBL" id="BMGL01000003">
    <property type="protein sequence ID" value="GGE06924.1"/>
    <property type="molecule type" value="Genomic_DNA"/>
</dbReference>
<dbReference type="Proteomes" id="UP000599688">
    <property type="component" value="Unassembled WGS sequence"/>
</dbReference>
<evidence type="ECO:0000256" key="3">
    <source>
        <dbReference type="ARBA" id="ARBA00023125"/>
    </source>
</evidence>
<name>A0A916ZNX3_9FLAO</name>
<dbReference type="PANTHER" id="PTHR30408:SF12">
    <property type="entry name" value="TYPE I RESTRICTION ENZYME MJAVIII SPECIFICITY SUBUNIT"/>
    <property type="match status" value="1"/>
</dbReference>
<evidence type="ECO:0000256" key="1">
    <source>
        <dbReference type="ARBA" id="ARBA00010923"/>
    </source>
</evidence>
<dbReference type="Gene3D" id="1.10.287.1120">
    <property type="entry name" value="Bipartite methylase S protein"/>
    <property type="match status" value="1"/>
</dbReference>
<dbReference type="Pfam" id="PF01420">
    <property type="entry name" value="Methylase_S"/>
    <property type="match status" value="2"/>
</dbReference>
<dbReference type="InterPro" id="IPR000055">
    <property type="entry name" value="Restrct_endonuc_typeI_TRD"/>
</dbReference>
<dbReference type="CDD" id="cd17274">
    <property type="entry name" value="RMtype1_S_Eco540ANI-TRD1-CR1_like"/>
    <property type="match status" value="1"/>
</dbReference>
<dbReference type="GO" id="GO:0009307">
    <property type="term" value="P:DNA restriction-modification system"/>
    <property type="evidence" value="ECO:0007669"/>
    <property type="project" value="UniProtKB-KW"/>
</dbReference>
<feature type="domain" description="Type I restriction modification DNA specificity" evidence="4">
    <location>
        <begin position="20"/>
        <end position="179"/>
    </location>
</feature>
<dbReference type="Gene3D" id="3.90.220.20">
    <property type="entry name" value="DNA methylase specificity domains"/>
    <property type="match status" value="2"/>
</dbReference>
<reference evidence="5 6" key="1">
    <citation type="journal article" date="2014" name="Int. J. Syst. Evol. Microbiol.">
        <title>Complete genome sequence of Corynebacterium casei LMG S-19264T (=DSM 44701T), isolated from a smear-ripened cheese.</title>
        <authorList>
            <consortium name="US DOE Joint Genome Institute (JGI-PGF)"/>
            <person name="Walter F."/>
            <person name="Albersmeier A."/>
            <person name="Kalinowski J."/>
            <person name="Ruckert C."/>
        </authorList>
    </citation>
    <scope>NUCLEOTIDE SEQUENCE [LARGE SCALE GENOMIC DNA]</scope>
    <source>
        <strain evidence="5 6">CGMCC 1.12925</strain>
    </source>
</reference>
<dbReference type="GO" id="GO:0003677">
    <property type="term" value="F:DNA binding"/>
    <property type="evidence" value="ECO:0007669"/>
    <property type="project" value="UniProtKB-KW"/>
</dbReference>
<dbReference type="RefSeq" id="WP_188405245.1">
    <property type="nucleotide sequence ID" value="NZ_BMGL01000003.1"/>
</dbReference>
<accession>A0A916ZNX3</accession>
<evidence type="ECO:0000259" key="4">
    <source>
        <dbReference type="Pfam" id="PF01420"/>
    </source>
</evidence>
<dbReference type="InterPro" id="IPR052021">
    <property type="entry name" value="Type-I_RS_S_subunit"/>
</dbReference>
<evidence type="ECO:0000313" key="5">
    <source>
        <dbReference type="EMBL" id="GGE06924.1"/>
    </source>
</evidence>
<dbReference type="SUPFAM" id="SSF116734">
    <property type="entry name" value="DNA methylase specificity domain"/>
    <property type="match status" value="2"/>
</dbReference>
<evidence type="ECO:0000313" key="6">
    <source>
        <dbReference type="Proteomes" id="UP000599688"/>
    </source>
</evidence>
<keyword evidence="2" id="KW-0680">Restriction system</keyword>
<keyword evidence="3" id="KW-0238">DNA-binding</keyword>
<organism evidence="5 6">
    <name type="scientific">Psychroflexus salis</name>
    <dbReference type="NCBI Taxonomy" id="1526574"/>
    <lineage>
        <taxon>Bacteria</taxon>
        <taxon>Pseudomonadati</taxon>
        <taxon>Bacteroidota</taxon>
        <taxon>Flavobacteriia</taxon>
        <taxon>Flavobacteriales</taxon>
        <taxon>Flavobacteriaceae</taxon>
        <taxon>Psychroflexus</taxon>
    </lineage>
</organism>
<dbReference type="InterPro" id="IPR044946">
    <property type="entry name" value="Restrct_endonuc_typeI_TRD_sf"/>
</dbReference>
<dbReference type="AlphaFoldDB" id="A0A916ZNX3"/>
<feature type="domain" description="Type I restriction modification DNA specificity" evidence="4">
    <location>
        <begin position="215"/>
        <end position="370"/>
    </location>
</feature>
<proteinExistence type="inferred from homology"/>
<gene>
    <name evidence="5" type="ORF">GCM10010831_05520</name>
</gene>
<dbReference type="PANTHER" id="PTHR30408">
    <property type="entry name" value="TYPE-1 RESTRICTION ENZYME ECOKI SPECIFICITY PROTEIN"/>
    <property type="match status" value="1"/>
</dbReference>
<keyword evidence="6" id="KW-1185">Reference proteome</keyword>
<protein>
    <recommendedName>
        <fullName evidence="4">Type I restriction modification DNA specificity domain-containing protein</fullName>
    </recommendedName>
</protein>